<dbReference type="Proteomes" id="UP001066276">
    <property type="component" value="Chromosome 5"/>
</dbReference>
<evidence type="ECO:0000313" key="2">
    <source>
        <dbReference type="EMBL" id="KAJ1148656.1"/>
    </source>
</evidence>
<proteinExistence type="predicted"/>
<dbReference type="AlphaFoldDB" id="A0AAV7R797"/>
<name>A0AAV7R797_PLEWA</name>
<accession>A0AAV7R797</accession>
<evidence type="ECO:0000313" key="3">
    <source>
        <dbReference type="Proteomes" id="UP001066276"/>
    </source>
</evidence>
<reference evidence="2" key="1">
    <citation type="journal article" date="2022" name="bioRxiv">
        <title>Sequencing and chromosome-scale assembly of the giantPleurodeles waltlgenome.</title>
        <authorList>
            <person name="Brown T."/>
            <person name="Elewa A."/>
            <person name="Iarovenko S."/>
            <person name="Subramanian E."/>
            <person name="Araus A.J."/>
            <person name="Petzold A."/>
            <person name="Susuki M."/>
            <person name="Suzuki K.-i.T."/>
            <person name="Hayashi T."/>
            <person name="Toyoda A."/>
            <person name="Oliveira C."/>
            <person name="Osipova E."/>
            <person name="Leigh N.D."/>
            <person name="Simon A."/>
            <person name="Yun M.H."/>
        </authorList>
    </citation>
    <scope>NUCLEOTIDE SEQUENCE</scope>
    <source>
        <strain evidence="2">20211129_DDA</strain>
        <tissue evidence="2">Liver</tissue>
    </source>
</reference>
<protein>
    <submittedName>
        <fullName evidence="2">Uncharacterized protein</fullName>
    </submittedName>
</protein>
<sequence length="78" mass="8526">MQLIERRKQSPLGLIGGRDGSVRVAQDTGKQSGAPTRPRRVGVVDLTNTLTSPNLTEMLLKVAVRVSEIWLSALSYVH</sequence>
<feature type="region of interest" description="Disordered" evidence="1">
    <location>
        <begin position="1"/>
        <end position="38"/>
    </location>
</feature>
<evidence type="ECO:0000256" key="1">
    <source>
        <dbReference type="SAM" id="MobiDB-lite"/>
    </source>
</evidence>
<organism evidence="2 3">
    <name type="scientific">Pleurodeles waltl</name>
    <name type="common">Iberian ribbed newt</name>
    <dbReference type="NCBI Taxonomy" id="8319"/>
    <lineage>
        <taxon>Eukaryota</taxon>
        <taxon>Metazoa</taxon>
        <taxon>Chordata</taxon>
        <taxon>Craniata</taxon>
        <taxon>Vertebrata</taxon>
        <taxon>Euteleostomi</taxon>
        <taxon>Amphibia</taxon>
        <taxon>Batrachia</taxon>
        <taxon>Caudata</taxon>
        <taxon>Salamandroidea</taxon>
        <taxon>Salamandridae</taxon>
        <taxon>Pleurodelinae</taxon>
        <taxon>Pleurodeles</taxon>
    </lineage>
</organism>
<dbReference type="EMBL" id="JANPWB010000009">
    <property type="protein sequence ID" value="KAJ1148656.1"/>
    <property type="molecule type" value="Genomic_DNA"/>
</dbReference>
<keyword evidence="3" id="KW-1185">Reference proteome</keyword>
<gene>
    <name evidence="2" type="ORF">NDU88_001484</name>
</gene>
<comment type="caution">
    <text evidence="2">The sequence shown here is derived from an EMBL/GenBank/DDBJ whole genome shotgun (WGS) entry which is preliminary data.</text>
</comment>